<evidence type="ECO:0000313" key="2">
    <source>
        <dbReference type="EMBL" id="MDF8332623.1"/>
    </source>
</evidence>
<feature type="region of interest" description="Disordered" evidence="1">
    <location>
        <begin position="1"/>
        <end position="34"/>
    </location>
</feature>
<evidence type="ECO:0000256" key="1">
    <source>
        <dbReference type="SAM" id="MobiDB-lite"/>
    </source>
</evidence>
<evidence type="ECO:0000313" key="3">
    <source>
        <dbReference type="Proteomes" id="UP001222770"/>
    </source>
</evidence>
<gene>
    <name evidence="2" type="ORF">POM99_05355</name>
</gene>
<reference evidence="2 3" key="1">
    <citation type="submission" date="2023-03" db="EMBL/GenBank/DDBJ databases">
        <title>Novosphingobium cyanobacteriorum sp. nov., isolated from a eutrophic reservoir during the Microcystis bloom period.</title>
        <authorList>
            <person name="Kang M."/>
            <person name="Le V."/>
            <person name="Ko S.-R."/>
            <person name="Lee S.-A."/>
            <person name="Ahn C.-Y."/>
        </authorList>
    </citation>
    <scope>NUCLEOTIDE SEQUENCE [LARGE SCALE GENOMIC DNA]</scope>
    <source>
        <strain evidence="2 3">HBC54</strain>
    </source>
</reference>
<organism evidence="2 3">
    <name type="scientific">Novosphingobium cyanobacteriorum</name>
    <dbReference type="NCBI Taxonomy" id="3024215"/>
    <lineage>
        <taxon>Bacteria</taxon>
        <taxon>Pseudomonadati</taxon>
        <taxon>Pseudomonadota</taxon>
        <taxon>Alphaproteobacteria</taxon>
        <taxon>Sphingomonadales</taxon>
        <taxon>Sphingomonadaceae</taxon>
        <taxon>Novosphingobium</taxon>
    </lineage>
</organism>
<protein>
    <submittedName>
        <fullName evidence="2">Uncharacterized protein</fullName>
    </submittedName>
</protein>
<dbReference type="Proteomes" id="UP001222770">
    <property type="component" value="Unassembled WGS sequence"/>
</dbReference>
<name>A0ABT6CFC6_9SPHN</name>
<dbReference type="EMBL" id="JAROCY010000004">
    <property type="protein sequence ID" value="MDF8332623.1"/>
    <property type="molecule type" value="Genomic_DNA"/>
</dbReference>
<sequence>MARGMPPRGARVKVEFGSPAPVGSGEGGNTPARSVLALGRVATDQQSDDAEAEERKVGRFIHLRSDRLRKRSGGRGGEDQD</sequence>
<proteinExistence type="predicted"/>
<comment type="caution">
    <text evidence="2">The sequence shown here is derived from an EMBL/GenBank/DDBJ whole genome shotgun (WGS) entry which is preliminary data.</text>
</comment>
<dbReference type="RefSeq" id="WP_277275830.1">
    <property type="nucleotide sequence ID" value="NZ_JAROCY010000004.1"/>
</dbReference>
<keyword evidence="3" id="KW-1185">Reference proteome</keyword>
<accession>A0ABT6CFC6</accession>